<name>A0A024GE99_9STRA</name>
<accession>A0A024GE99</accession>
<comment type="caution">
    <text evidence="1">The sequence shown here is derived from an EMBL/GenBank/DDBJ whole genome shotgun (WGS) entry which is preliminary data.</text>
</comment>
<keyword evidence="2" id="KW-1185">Reference proteome</keyword>
<gene>
    <name evidence="1" type="ORF">BN9_058410</name>
</gene>
<protein>
    <submittedName>
        <fullName evidence="1">Uncharacterized protein</fullName>
    </submittedName>
</protein>
<dbReference type="InParanoid" id="A0A024GE99"/>
<organism evidence="1 2">
    <name type="scientific">Albugo candida</name>
    <dbReference type="NCBI Taxonomy" id="65357"/>
    <lineage>
        <taxon>Eukaryota</taxon>
        <taxon>Sar</taxon>
        <taxon>Stramenopiles</taxon>
        <taxon>Oomycota</taxon>
        <taxon>Peronosporomycetes</taxon>
        <taxon>Albuginales</taxon>
        <taxon>Albuginaceae</taxon>
        <taxon>Albugo</taxon>
    </lineage>
</organism>
<sequence>MTLLTIAILCGSHDTFLSLMPSGITLFAPAFIDSCALDPGTAFKNPLPSNLVSSAVFSATKAPVITERESSLL</sequence>
<proteinExistence type="predicted"/>
<dbReference type="Proteomes" id="UP000053237">
    <property type="component" value="Unassembled WGS sequence"/>
</dbReference>
<evidence type="ECO:0000313" key="2">
    <source>
        <dbReference type="Proteomes" id="UP000053237"/>
    </source>
</evidence>
<dbReference type="EMBL" id="CAIX01000085">
    <property type="protein sequence ID" value="CCI44994.1"/>
    <property type="molecule type" value="Genomic_DNA"/>
</dbReference>
<dbReference type="AlphaFoldDB" id="A0A024GE99"/>
<evidence type="ECO:0000313" key="1">
    <source>
        <dbReference type="EMBL" id="CCI44994.1"/>
    </source>
</evidence>
<reference evidence="1 2" key="1">
    <citation type="submission" date="2012-05" db="EMBL/GenBank/DDBJ databases">
        <title>Recombination and specialization in a pathogen metapopulation.</title>
        <authorList>
            <person name="Gardiner A."/>
            <person name="Kemen E."/>
            <person name="Schultz-Larsen T."/>
            <person name="MacLean D."/>
            <person name="Van Oosterhout C."/>
            <person name="Jones J.D.G."/>
        </authorList>
    </citation>
    <scope>NUCLEOTIDE SEQUENCE [LARGE SCALE GENOMIC DNA]</scope>
    <source>
        <strain evidence="1 2">Ac Nc2</strain>
    </source>
</reference>